<comment type="caution">
    <text evidence="1">The sequence shown here is derived from an EMBL/GenBank/DDBJ whole genome shotgun (WGS) entry which is preliminary data.</text>
</comment>
<name>A0AC61DCU3_9FIRM</name>
<proteinExistence type="predicted"/>
<evidence type="ECO:0000313" key="1">
    <source>
        <dbReference type="EMBL" id="PHV70431.1"/>
    </source>
</evidence>
<evidence type="ECO:0000313" key="2">
    <source>
        <dbReference type="Proteomes" id="UP000224460"/>
    </source>
</evidence>
<dbReference type="EMBL" id="PEDL01000010">
    <property type="protein sequence ID" value="PHV70431.1"/>
    <property type="molecule type" value="Genomic_DNA"/>
</dbReference>
<accession>A0AC61DCU3</accession>
<dbReference type="Proteomes" id="UP000224460">
    <property type="component" value="Unassembled WGS sequence"/>
</dbReference>
<keyword evidence="2" id="KW-1185">Reference proteome</keyword>
<sequence length="1824" mass="206383">MEEQEKRVLSLQQRRMLIEKNKKKQALQDISCVCRKPGENIFPASFSQRRIWFMYQLKPNSIEYNVPEAYIIKGKFSLVHCREAFDEIVSRHEVLRTTFREIEGEPMQVVHPHKKSAFEYLDFSPMEEGKEKDLIIDQEVKKATNCIFDLEKGPLIQFLLIKKQENIHILVIVAHHSVIDSWSLSILRREFQVIYQSKCQSKDVIPLAPLKVQYGDFALWQQKNMTSKKLSKQLDYWVSKLKDYIEDIKLPTDFNRPPIRTARGAAHSFNSSPQLAKQIKKLASENDCTTFMVLLSAFQILLYHYTHQERIVVGTTASSRPTPETEEIIGFFINNLTFNTYIGDKPSFKDYLLRVKDETLAMYKNQEVPFEKVVEALHLKRDLSRTAIYQVMFNYLSAAGDHSEMKELNSQMYGLGGSKATTDLNLFAWEEEDSIHFNFEYCTDLFRESTIQRLGQHYITLLNSIVEDSTRTIDKMPLLTSIERECLLSRGKRQMISVDSSIVIHRLFEEQVNKAPKHTAVYFEGKEVSYEELNQNANKVAHYLLDLGITPGTKIGLFMDRSIEMIIAMLGVLKAGGAYVPLDPTYPANRISSIIERARTRHILTQRHLLASFPEMDKIQLVGIDTLLEGNNGMKNPDLELSGEALMYILFTSGSTGEPKGVMIKHRNYVSYIKAITKRLEMNEPLSFAIVTTFAADLGSFNIFAPLLTGGCVHVIAYERATDPDWLAAYFKVHPIDVIKMVPSHYEALQVGKDAKSIVPRKMIIFAGETLRQEIPKKVWEYNPNCRVFNNYGPTETTVSVLAYEVKKDKVREGYPIPLGTPLENSYVYVLDENKQLVPFGVIGELYIGGEGVSEGYLEREDLTRERFLYDPFDSEGKRKLYKSGDLVRCLEDGSIEFVGRADRQIKIRGYRVELGAIERVTQEHEAVQEAIAQVATEKDGSSRLIVYITLHKELLTFNTTVLRKYLKNKLPDYMVPNSFVVLKSIPINANGKIDYKALPIPDRSQEESEAYVAPRNEWEEKLATIWCEVLGIKKVGIDDNFFDLGGESFKAIKITRKIGKNVSVIDLFKFPTIRELSHRLLGEVQEEEGRLIKLTPNTQKNILMNYICFPFAAGSAISFQPLANELPENCALYGVRMPGRDFSKPEDIGGTIESIVHECVTEIQEKVQGPISIYAQCIAGAWGLLLAYELRKQGIKVVTLFEAANFPSPRLPGKISEWWSKLFPADRWMSNRVYRETLRSLGNEDDMGNVEEENFLIAGIRHEVRLGEDFFSKTYYDSTFEKVDVPICCIIGEQDRSTEYYQERYHEWERYSDQVSLNVIKEAGHFFQKHQPKQLCGIMTEKIMQYMEDERLLVVKNKKEEKTSFELIEGGKKSIKDEGSMKLFFIIILGQVISILGSNLSSFATGIWIYNQTGSIGNFSAISVCALVPSIIFAPLAGVVADYYDKRKIMILGDLCSVLGTLLVLVMYSLGRLEVWHICLAVVVSSTGGAFQSPAFLSAIPILVPKRYLGQANGILQFVTSGGQMLGPILGAGALYLLGMKGVLFMDFITCFATVGTLLCIKFPNRSFKKREEPFIKELIGGWYYIMKRYSLVVMVAFFVVANFLMSLVTVLFTPLAIALSTVKGLGFVLGANAAGVVLGSIIMSLWGGTKRRANGMVGFLILSGVSIIIMGIRPSALLLGIGLFLFGISIAFVDTHWQIMIQTKVGLELQGRVFSINQMLVSVFRPMAFLLAAPLCEKIFEPMMMSKSPIVESIKLIIGTGDTRGMGLLFVSVGLVLFIWSILGFNYKPLRNMEDYLPDAIPGPVIYKDKDKIQASIDRAVS</sequence>
<gene>
    <name evidence="1" type="ORF">CS063_10060</name>
</gene>
<reference evidence="1" key="1">
    <citation type="submission" date="2017-10" db="EMBL/GenBank/DDBJ databases">
        <title>Genome sequence of cellulolytic Lachnospiraceae bacterium XHS1971 isolated from hotspring sediment.</title>
        <authorList>
            <person name="Vasudevan G."/>
            <person name="Joshi A.J."/>
            <person name="Hivarkar S."/>
            <person name="Lanjekar V.B."/>
            <person name="Dhakephalkar P.K."/>
            <person name="Dagar S."/>
        </authorList>
    </citation>
    <scope>NUCLEOTIDE SEQUENCE</scope>
    <source>
        <strain evidence="1">XHS1971</strain>
    </source>
</reference>
<protein>
    <submittedName>
        <fullName evidence="1">Non-ribosomal peptide synthetase</fullName>
    </submittedName>
</protein>
<organism evidence="1 2">
    <name type="scientific">Sporanaerobium hydrogeniformans</name>
    <dbReference type="NCBI Taxonomy" id="3072179"/>
    <lineage>
        <taxon>Bacteria</taxon>
        <taxon>Bacillati</taxon>
        <taxon>Bacillota</taxon>
        <taxon>Clostridia</taxon>
        <taxon>Lachnospirales</taxon>
        <taxon>Lachnospiraceae</taxon>
        <taxon>Sporanaerobium</taxon>
    </lineage>
</organism>